<name>A0ABT5FF16_9GAMM</name>
<dbReference type="EMBL" id="JAQOMS010000002">
    <property type="protein sequence ID" value="MDC2890127.1"/>
    <property type="molecule type" value="Genomic_DNA"/>
</dbReference>
<evidence type="ECO:0000313" key="3">
    <source>
        <dbReference type="Proteomes" id="UP001528411"/>
    </source>
</evidence>
<evidence type="ECO:0000313" key="2">
    <source>
        <dbReference type="EMBL" id="MDC2890127.1"/>
    </source>
</evidence>
<organism evidence="2 3">
    <name type="scientific">Psychrosphaera algicola</name>
    <dbReference type="NCBI Taxonomy" id="3023714"/>
    <lineage>
        <taxon>Bacteria</taxon>
        <taxon>Pseudomonadati</taxon>
        <taxon>Pseudomonadota</taxon>
        <taxon>Gammaproteobacteria</taxon>
        <taxon>Alteromonadales</taxon>
        <taxon>Pseudoalteromonadaceae</taxon>
        <taxon>Psychrosphaera</taxon>
    </lineage>
</organism>
<dbReference type="Gene3D" id="2.60.120.10">
    <property type="entry name" value="Jelly Rolls"/>
    <property type="match status" value="1"/>
</dbReference>
<dbReference type="InterPro" id="IPR000595">
    <property type="entry name" value="cNMP-bd_dom"/>
</dbReference>
<proteinExistence type="predicted"/>
<protein>
    <recommendedName>
        <fullName evidence="1">Cyclic nucleotide-binding domain-containing protein</fullName>
    </recommendedName>
</protein>
<dbReference type="SUPFAM" id="SSF51206">
    <property type="entry name" value="cAMP-binding domain-like"/>
    <property type="match status" value="1"/>
</dbReference>
<evidence type="ECO:0000259" key="1">
    <source>
        <dbReference type="PROSITE" id="PS50042"/>
    </source>
</evidence>
<dbReference type="PROSITE" id="PS50042">
    <property type="entry name" value="CNMP_BINDING_3"/>
    <property type="match status" value="1"/>
</dbReference>
<dbReference type="RefSeq" id="WP_272181409.1">
    <property type="nucleotide sequence ID" value="NZ_JAQOMS010000002.1"/>
</dbReference>
<feature type="domain" description="Cyclic nucleotide-binding" evidence="1">
    <location>
        <begin position="17"/>
        <end position="79"/>
    </location>
</feature>
<comment type="caution">
    <text evidence="2">The sequence shown here is derived from an EMBL/GenBank/DDBJ whole genome shotgun (WGS) entry which is preliminary data.</text>
</comment>
<accession>A0ABT5FF16</accession>
<dbReference type="InterPro" id="IPR014710">
    <property type="entry name" value="RmlC-like_jellyroll"/>
</dbReference>
<keyword evidence="3" id="KW-1185">Reference proteome</keyword>
<reference evidence="2 3" key="1">
    <citation type="submission" date="2023-01" db="EMBL/GenBank/DDBJ databases">
        <title>Psychrosphaera sp. nov., isolated from marine algae.</title>
        <authorList>
            <person name="Bayburt H."/>
            <person name="Choi B.J."/>
            <person name="Kim J.M."/>
            <person name="Choi D.G."/>
            <person name="Jeon C.O."/>
        </authorList>
    </citation>
    <scope>NUCLEOTIDE SEQUENCE [LARGE SCALE GENOMIC DNA]</scope>
    <source>
        <strain evidence="2 3">G1-22</strain>
    </source>
</reference>
<sequence>MSNDLSEVHDFIRVIPPFDTLSEEQISRLTRNIYIQYVASNSSLPPEGDQKAVLYFIRKGALAYFGNDNELLSKYGEGDLCSVFYCRMKMLKFLL</sequence>
<dbReference type="Proteomes" id="UP001528411">
    <property type="component" value="Unassembled WGS sequence"/>
</dbReference>
<dbReference type="InterPro" id="IPR018490">
    <property type="entry name" value="cNMP-bd_dom_sf"/>
</dbReference>
<gene>
    <name evidence="2" type="ORF">PN838_16845</name>
</gene>